<sequence length="121" mass="13706">MILGKLDFLKNHARLLHNQASLRPLVRHPLWLVSIVRAVQQRKSHSPLDPKTLGPLFFKSQNPLLRPSILICSYAKMFPQIHRYSSPSIPPSVHFRLQSGPSAHSHLIRPCKADRLALTPA</sequence>
<dbReference type="AlphaFoldDB" id="A0A6A5R731"/>
<dbReference type="RefSeq" id="XP_033442779.1">
    <property type="nucleotide sequence ID" value="XM_033589602.1"/>
</dbReference>
<dbReference type="GeneID" id="54347250"/>
<accession>A0A6A5R731</accession>
<dbReference type="EMBL" id="ML979023">
    <property type="protein sequence ID" value="KAF1922526.1"/>
    <property type="molecule type" value="Genomic_DNA"/>
</dbReference>
<organism evidence="1 2">
    <name type="scientific">Didymella exigua CBS 183.55</name>
    <dbReference type="NCBI Taxonomy" id="1150837"/>
    <lineage>
        <taxon>Eukaryota</taxon>
        <taxon>Fungi</taxon>
        <taxon>Dikarya</taxon>
        <taxon>Ascomycota</taxon>
        <taxon>Pezizomycotina</taxon>
        <taxon>Dothideomycetes</taxon>
        <taxon>Pleosporomycetidae</taxon>
        <taxon>Pleosporales</taxon>
        <taxon>Pleosporineae</taxon>
        <taxon>Didymellaceae</taxon>
        <taxon>Didymella</taxon>
    </lineage>
</organism>
<reference evidence="1" key="1">
    <citation type="journal article" date="2020" name="Stud. Mycol.">
        <title>101 Dothideomycetes genomes: a test case for predicting lifestyles and emergence of pathogens.</title>
        <authorList>
            <person name="Haridas S."/>
            <person name="Albert R."/>
            <person name="Binder M."/>
            <person name="Bloem J."/>
            <person name="Labutti K."/>
            <person name="Salamov A."/>
            <person name="Andreopoulos B."/>
            <person name="Baker S."/>
            <person name="Barry K."/>
            <person name="Bills G."/>
            <person name="Bluhm B."/>
            <person name="Cannon C."/>
            <person name="Castanera R."/>
            <person name="Culley D."/>
            <person name="Daum C."/>
            <person name="Ezra D."/>
            <person name="Gonzalez J."/>
            <person name="Henrissat B."/>
            <person name="Kuo A."/>
            <person name="Liang C."/>
            <person name="Lipzen A."/>
            <person name="Lutzoni F."/>
            <person name="Magnuson J."/>
            <person name="Mondo S."/>
            <person name="Nolan M."/>
            <person name="Ohm R."/>
            <person name="Pangilinan J."/>
            <person name="Park H.-J."/>
            <person name="Ramirez L."/>
            <person name="Alfaro M."/>
            <person name="Sun H."/>
            <person name="Tritt A."/>
            <person name="Yoshinaga Y."/>
            <person name="Zwiers L.-H."/>
            <person name="Turgeon B."/>
            <person name="Goodwin S."/>
            <person name="Spatafora J."/>
            <person name="Crous P."/>
            <person name="Grigoriev I."/>
        </authorList>
    </citation>
    <scope>NUCLEOTIDE SEQUENCE</scope>
    <source>
        <strain evidence="1">CBS 183.55</strain>
    </source>
</reference>
<evidence type="ECO:0000313" key="2">
    <source>
        <dbReference type="Proteomes" id="UP000800082"/>
    </source>
</evidence>
<proteinExistence type="predicted"/>
<keyword evidence="2" id="KW-1185">Reference proteome</keyword>
<dbReference type="OrthoDB" id="10587223at2759"/>
<protein>
    <submittedName>
        <fullName evidence="1">Uncharacterized protein</fullName>
    </submittedName>
</protein>
<name>A0A6A5R731_9PLEO</name>
<evidence type="ECO:0000313" key="1">
    <source>
        <dbReference type="EMBL" id="KAF1922526.1"/>
    </source>
</evidence>
<gene>
    <name evidence="1" type="ORF">M421DRAFT_354486</name>
</gene>
<dbReference type="Proteomes" id="UP000800082">
    <property type="component" value="Unassembled WGS sequence"/>
</dbReference>